<feature type="transmembrane region" description="Helical" evidence="1">
    <location>
        <begin position="51"/>
        <end position="70"/>
    </location>
</feature>
<keyword evidence="1" id="KW-0812">Transmembrane</keyword>
<protein>
    <submittedName>
        <fullName evidence="2">Uncharacterized protein</fullName>
    </submittedName>
</protein>
<keyword evidence="3" id="KW-1185">Reference proteome</keyword>
<keyword evidence="1" id="KW-1133">Transmembrane helix</keyword>
<evidence type="ECO:0000313" key="2">
    <source>
        <dbReference type="EMBL" id="KAL2071838.1"/>
    </source>
</evidence>
<proteinExistence type="predicted"/>
<evidence type="ECO:0000313" key="3">
    <source>
        <dbReference type="Proteomes" id="UP001595075"/>
    </source>
</evidence>
<evidence type="ECO:0000256" key="1">
    <source>
        <dbReference type="SAM" id="Phobius"/>
    </source>
</evidence>
<comment type="caution">
    <text evidence="2">The sequence shown here is derived from an EMBL/GenBank/DDBJ whole genome shotgun (WGS) entry which is preliminary data.</text>
</comment>
<accession>A0ABR4CP94</accession>
<organism evidence="2 3">
    <name type="scientific">Oculimacula yallundae</name>
    <dbReference type="NCBI Taxonomy" id="86028"/>
    <lineage>
        <taxon>Eukaryota</taxon>
        <taxon>Fungi</taxon>
        <taxon>Dikarya</taxon>
        <taxon>Ascomycota</taxon>
        <taxon>Pezizomycotina</taxon>
        <taxon>Leotiomycetes</taxon>
        <taxon>Helotiales</taxon>
        <taxon>Ploettnerulaceae</taxon>
        <taxon>Oculimacula</taxon>
    </lineage>
</organism>
<dbReference type="EMBL" id="JAZHXI010000005">
    <property type="protein sequence ID" value="KAL2071838.1"/>
    <property type="molecule type" value="Genomic_DNA"/>
</dbReference>
<sequence length="193" mass="22466">MLLTSSIASWVRVKNMVELYKQKRWAESARLRFATGFNYQELEIIFKVLRIFNFFWIIYSALLIEFSLNFNNVTAVLKGRNNGKELHLPAHIFPLLMGTFGLVQILYLLVQSKRTNEDAEPSLATSSLPQRSRTLRVRSLLLTFSPAMSRDSTTVKYDPEEIDDLRRGRAWTVRYLVSWLPWLSLLGSFQDMP</sequence>
<feature type="transmembrane region" description="Helical" evidence="1">
    <location>
        <begin position="90"/>
        <end position="110"/>
    </location>
</feature>
<keyword evidence="1" id="KW-0472">Membrane</keyword>
<reference evidence="2 3" key="1">
    <citation type="journal article" date="2024" name="Commun. Biol.">
        <title>Comparative genomic analysis of thermophilic fungi reveals convergent evolutionary adaptations and gene losses.</title>
        <authorList>
            <person name="Steindorff A.S."/>
            <person name="Aguilar-Pontes M.V."/>
            <person name="Robinson A.J."/>
            <person name="Andreopoulos B."/>
            <person name="LaButti K."/>
            <person name="Kuo A."/>
            <person name="Mondo S."/>
            <person name="Riley R."/>
            <person name="Otillar R."/>
            <person name="Haridas S."/>
            <person name="Lipzen A."/>
            <person name="Grimwood J."/>
            <person name="Schmutz J."/>
            <person name="Clum A."/>
            <person name="Reid I.D."/>
            <person name="Moisan M.C."/>
            <person name="Butler G."/>
            <person name="Nguyen T.T.M."/>
            <person name="Dewar K."/>
            <person name="Conant G."/>
            <person name="Drula E."/>
            <person name="Henrissat B."/>
            <person name="Hansel C."/>
            <person name="Singer S."/>
            <person name="Hutchinson M.I."/>
            <person name="de Vries R.P."/>
            <person name="Natvig D.O."/>
            <person name="Powell A.J."/>
            <person name="Tsang A."/>
            <person name="Grigoriev I.V."/>
        </authorList>
    </citation>
    <scope>NUCLEOTIDE SEQUENCE [LARGE SCALE GENOMIC DNA]</scope>
    <source>
        <strain evidence="2 3">CBS 494.80</strain>
    </source>
</reference>
<name>A0ABR4CP94_9HELO</name>
<gene>
    <name evidence="2" type="ORF">VTL71DRAFT_13073</name>
</gene>
<dbReference type="Proteomes" id="UP001595075">
    <property type="component" value="Unassembled WGS sequence"/>
</dbReference>